<name>A0A1F5XGP8_9BACT</name>
<reference evidence="1 2" key="1">
    <citation type="journal article" date="2016" name="Nat. Commun.">
        <title>Thousands of microbial genomes shed light on interconnected biogeochemical processes in an aquifer system.</title>
        <authorList>
            <person name="Anantharaman K."/>
            <person name="Brown C.T."/>
            <person name="Hug L.A."/>
            <person name="Sharon I."/>
            <person name="Castelle C.J."/>
            <person name="Probst A.J."/>
            <person name="Thomas B.C."/>
            <person name="Singh A."/>
            <person name="Wilkins M.J."/>
            <person name="Karaoz U."/>
            <person name="Brodie E.L."/>
            <person name="Williams K.H."/>
            <person name="Hubbard S.S."/>
            <person name="Banfield J.F."/>
        </authorList>
    </citation>
    <scope>NUCLEOTIDE SEQUENCE [LARGE SCALE GENOMIC DNA]</scope>
</reference>
<comment type="caution">
    <text evidence="1">The sequence shown here is derived from an EMBL/GenBank/DDBJ whole genome shotgun (WGS) entry which is preliminary data.</text>
</comment>
<evidence type="ECO:0000313" key="1">
    <source>
        <dbReference type="EMBL" id="OGF87047.1"/>
    </source>
</evidence>
<organism evidence="1 2">
    <name type="scientific">Candidatus Giovannonibacteria bacterium RIFCSPLOWO2_01_FULL_46_32</name>
    <dbReference type="NCBI Taxonomy" id="1798353"/>
    <lineage>
        <taxon>Bacteria</taxon>
        <taxon>Candidatus Giovannoniibacteriota</taxon>
    </lineage>
</organism>
<evidence type="ECO:0008006" key="3">
    <source>
        <dbReference type="Google" id="ProtNLM"/>
    </source>
</evidence>
<dbReference type="EMBL" id="MFIF01000009">
    <property type="protein sequence ID" value="OGF87047.1"/>
    <property type="molecule type" value="Genomic_DNA"/>
</dbReference>
<gene>
    <name evidence="1" type="ORF">A3B19_01290</name>
</gene>
<dbReference type="InterPro" id="IPR043148">
    <property type="entry name" value="TagF_C"/>
</dbReference>
<proteinExistence type="predicted"/>
<dbReference type="Proteomes" id="UP000177346">
    <property type="component" value="Unassembled WGS sequence"/>
</dbReference>
<dbReference type="Pfam" id="PF05159">
    <property type="entry name" value="Capsule_synth"/>
    <property type="match status" value="1"/>
</dbReference>
<accession>A0A1F5XGP8</accession>
<evidence type="ECO:0000313" key="2">
    <source>
        <dbReference type="Proteomes" id="UP000177346"/>
    </source>
</evidence>
<dbReference type="SUPFAM" id="SSF53756">
    <property type="entry name" value="UDP-Glycosyltransferase/glycogen phosphorylase"/>
    <property type="match status" value="1"/>
</dbReference>
<sequence length="503" mass="58776">MKICFLAQRRFAYIAHCLAITLKEKYGITEFCGYTSLRTSHDFLTNQKEIKYSALIFDEEIHERYKTELLDLAYLNWLERAYGIPNLWPYIAIDRVVMFNQLVREYPYAAPPYTHEEMMRILQVRAKAIIEFLDKEKPDALVFSVLGGMGGYLLHEIAAKKGIQPIAILPGYTKNKTIISKRYDRFTEVEEIAKQIIAAGDVARRCQKASDFLRNFRNAPHPYYDGVDIKKLAVKRASHFNFLKPKNFVRFIKVYSKELYDYTAKMDRNDYTYINPLYSLYDRLKRKIRNLIGVEDLYDAFNPDVDFAYYTLQMEPEISTLLHAPFHANQLVLVRQIARSLPVHFTLYVKEHPQMVPFRPRSYYKELKKIPNVKLLAPSITSFEILPKAKLVLTITSTAGWEALFLGKPVITFGDQFYNAISMVKKCEQIDLLPYIVEDQLRRFNFDEKELLAYIQGMLEDAAPLDLSYIWEHEADLEKKRAVLEPLADLLAKKIKLYAEKNI</sequence>
<dbReference type="GO" id="GO:0015774">
    <property type="term" value="P:polysaccharide transport"/>
    <property type="evidence" value="ECO:0007669"/>
    <property type="project" value="InterPro"/>
</dbReference>
<dbReference type="AlphaFoldDB" id="A0A1F5XGP8"/>
<dbReference type="InterPro" id="IPR007833">
    <property type="entry name" value="Capsule_polysaccharide_synth"/>
</dbReference>
<dbReference type="Gene3D" id="3.40.50.12580">
    <property type="match status" value="1"/>
</dbReference>
<dbReference type="GO" id="GO:0000271">
    <property type="term" value="P:polysaccharide biosynthetic process"/>
    <property type="evidence" value="ECO:0007669"/>
    <property type="project" value="InterPro"/>
</dbReference>
<protein>
    <recommendedName>
        <fullName evidence="3">Capsule polysaccharide biosynthesis protein</fullName>
    </recommendedName>
</protein>